<dbReference type="GO" id="GO:0007635">
    <property type="term" value="P:chemosensory behavior"/>
    <property type="evidence" value="ECO:0007669"/>
    <property type="project" value="TreeGrafter"/>
</dbReference>
<evidence type="ECO:0000256" key="5">
    <source>
        <dbReference type="ARBA" id="ARBA00023136"/>
    </source>
</evidence>
<dbReference type="Proteomes" id="UP001153737">
    <property type="component" value="Chromosome 4"/>
</dbReference>
<keyword evidence="5 8" id="KW-0472">Membrane</keyword>
<dbReference type="GO" id="GO:0050909">
    <property type="term" value="P:sensory perception of taste"/>
    <property type="evidence" value="ECO:0007669"/>
    <property type="project" value="InterPro"/>
</dbReference>
<keyword evidence="3 8" id="KW-0812">Transmembrane</keyword>
<keyword evidence="4 8" id="KW-1133">Transmembrane helix</keyword>
<sequence length="147" mass="16496">ASLADAIQCINETFGISILSLLLITFAQVVIGMYYLVYSEEMWYKKLVSSMRSVCFTTSTAFLCHLCQATTDEANETGRLLYKIDTDDSALDDEIDIFTMQVANEQTEFNAAGFFPINHKLIFMFFGAVATYIIILMQLSGNNKANH</sequence>
<accession>A0A9P0DPW0</accession>
<evidence type="ECO:0008006" key="11">
    <source>
        <dbReference type="Google" id="ProtNLM"/>
    </source>
</evidence>
<evidence type="ECO:0000256" key="4">
    <source>
        <dbReference type="ARBA" id="ARBA00022989"/>
    </source>
</evidence>
<dbReference type="AlphaFoldDB" id="A0A9P0DPW0"/>
<dbReference type="GO" id="GO:0030425">
    <property type="term" value="C:dendrite"/>
    <property type="evidence" value="ECO:0007669"/>
    <property type="project" value="TreeGrafter"/>
</dbReference>
<dbReference type="Pfam" id="PF08395">
    <property type="entry name" value="7tm_7"/>
    <property type="match status" value="1"/>
</dbReference>
<feature type="transmembrane region" description="Helical" evidence="8">
    <location>
        <begin position="14"/>
        <end position="37"/>
    </location>
</feature>
<evidence type="ECO:0000256" key="1">
    <source>
        <dbReference type="ARBA" id="ARBA00004651"/>
    </source>
</evidence>
<evidence type="ECO:0000256" key="3">
    <source>
        <dbReference type="ARBA" id="ARBA00022692"/>
    </source>
</evidence>
<gene>
    <name evidence="9" type="ORF">PHAECO_LOCUS8698</name>
</gene>
<organism evidence="9 10">
    <name type="scientific">Phaedon cochleariae</name>
    <name type="common">Mustard beetle</name>
    <dbReference type="NCBI Taxonomy" id="80249"/>
    <lineage>
        <taxon>Eukaryota</taxon>
        <taxon>Metazoa</taxon>
        <taxon>Ecdysozoa</taxon>
        <taxon>Arthropoda</taxon>
        <taxon>Hexapoda</taxon>
        <taxon>Insecta</taxon>
        <taxon>Pterygota</taxon>
        <taxon>Neoptera</taxon>
        <taxon>Endopterygota</taxon>
        <taxon>Coleoptera</taxon>
        <taxon>Polyphaga</taxon>
        <taxon>Cucujiformia</taxon>
        <taxon>Chrysomeloidea</taxon>
        <taxon>Chrysomelidae</taxon>
        <taxon>Chrysomelinae</taxon>
        <taxon>Chrysomelini</taxon>
        <taxon>Phaedon</taxon>
    </lineage>
</organism>
<feature type="non-terminal residue" evidence="9">
    <location>
        <position position="1"/>
    </location>
</feature>
<dbReference type="GO" id="GO:0043025">
    <property type="term" value="C:neuronal cell body"/>
    <property type="evidence" value="ECO:0007669"/>
    <property type="project" value="TreeGrafter"/>
</dbReference>
<keyword evidence="6" id="KW-0675">Receptor</keyword>
<dbReference type="GO" id="GO:0030424">
    <property type="term" value="C:axon"/>
    <property type="evidence" value="ECO:0007669"/>
    <property type="project" value="TreeGrafter"/>
</dbReference>
<protein>
    <recommendedName>
        <fullName evidence="11">Gustatory receptor</fullName>
    </recommendedName>
</protein>
<keyword evidence="2" id="KW-1003">Cell membrane</keyword>
<name>A0A9P0DPW0_PHACE</name>
<comment type="subcellular location">
    <subcellularLocation>
        <location evidence="1">Cell membrane</location>
        <topology evidence="1">Multi-pass membrane protein</topology>
    </subcellularLocation>
</comment>
<keyword evidence="10" id="KW-1185">Reference proteome</keyword>
<dbReference type="PANTHER" id="PTHR21143">
    <property type="entry name" value="INVERTEBRATE GUSTATORY RECEPTOR"/>
    <property type="match status" value="1"/>
</dbReference>
<evidence type="ECO:0000256" key="6">
    <source>
        <dbReference type="ARBA" id="ARBA00023170"/>
    </source>
</evidence>
<evidence type="ECO:0000256" key="7">
    <source>
        <dbReference type="ARBA" id="ARBA00023224"/>
    </source>
</evidence>
<proteinExistence type="predicted"/>
<keyword evidence="7" id="KW-0807">Transducer</keyword>
<evidence type="ECO:0000256" key="8">
    <source>
        <dbReference type="SAM" id="Phobius"/>
    </source>
</evidence>
<dbReference type="GO" id="GO:0008049">
    <property type="term" value="P:male courtship behavior"/>
    <property type="evidence" value="ECO:0007669"/>
    <property type="project" value="TreeGrafter"/>
</dbReference>
<dbReference type="GO" id="GO:0005886">
    <property type="term" value="C:plasma membrane"/>
    <property type="evidence" value="ECO:0007669"/>
    <property type="project" value="UniProtKB-SubCell"/>
</dbReference>
<dbReference type="OrthoDB" id="6815404at2759"/>
<evidence type="ECO:0000313" key="9">
    <source>
        <dbReference type="EMBL" id="CAH1164505.1"/>
    </source>
</evidence>
<dbReference type="InterPro" id="IPR013604">
    <property type="entry name" value="7TM_chemorcpt"/>
</dbReference>
<dbReference type="PANTHER" id="PTHR21143:SF133">
    <property type="entry name" value="GUSTATORY AND PHEROMONE RECEPTOR 32A-RELATED"/>
    <property type="match status" value="1"/>
</dbReference>
<reference evidence="9" key="2">
    <citation type="submission" date="2022-10" db="EMBL/GenBank/DDBJ databases">
        <authorList>
            <consortium name="ENA_rothamsted_submissions"/>
            <consortium name="culmorum"/>
            <person name="King R."/>
        </authorList>
    </citation>
    <scope>NUCLEOTIDE SEQUENCE</scope>
</reference>
<reference evidence="9" key="1">
    <citation type="submission" date="2022-01" db="EMBL/GenBank/DDBJ databases">
        <authorList>
            <person name="King R."/>
        </authorList>
    </citation>
    <scope>NUCLEOTIDE SEQUENCE</scope>
</reference>
<evidence type="ECO:0000313" key="10">
    <source>
        <dbReference type="Proteomes" id="UP001153737"/>
    </source>
</evidence>
<feature type="transmembrane region" description="Helical" evidence="8">
    <location>
        <begin position="121"/>
        <end position="141"/>
    </location>
</feature>
<evidence type="ECO:0000256" key="2">
    <source>
        <dbReference type="ARBA" id="ARBA00022475"/>
    </source>
</evidence>
<dbReference type="EMBL" id="OU896710">
    <property type="protein sequence ID" value="CAH1164505.1"/>
    <property type="molecule type" value="Genomic_DNA"/>
</dbReference>
<dbReference type="GO" id="GO:0007165">
    <property type="term" value="P:signal transduction"/>
    <property type="evidence" value="ECO:0007669"/>
    <property type="project" value="UniProtKB-KW"/>
</dbReference>